<comment type="caution">
    <text evidence="1">The sequence shown here is derived from an EMBL/GenBank/DDBJ whole genome shotgun (WGS) entry which is preliminary data.</text>
</comment>
<proteinExistence type="predicted"/>
<protein>
    <submittedName>
        <fullName evidence="1">Uncharacterized protein</fullName>
    </submittedName>
</protein>
<evidence type="ECO:0000313" key="2">
    <source>
        <dbReference type="EMBL" id="CAF4771460.1"/>
    </source>
</evidence>
<dbReference type="Proteomes" id="UP000676336">
    <property type="component" value="Unassembled WGS sequence"/>
</dbReference>
<evidence type="ECO:0000313" key="3">
    <source>
        <dbReference type="Proteomes" id="UP000676336"/>
    </source>
</evidence>
<reference evidence="1" key="1">
    <citation type="submission" date="2021-02" db="EMBL/GenBank/DDBJ databases">
        <authorList>
            <person name="Nowell W R."/>
        </authorList>
    </citation>
    <scope>NUCLEOTIDE SEQUENCE</scope>
</reference>
<dbReference type="EMBL" id="CAJOBI010115029">
    <property type="protein sequence ID" value="CAF4651041.1"/>
    <property type="molecule type" value="Genomic_DNA"/>
</dbReference>
<accession>A0A8S2ZPB6</accession>
<gene>
    <name evidence="1" type="ORF">SMN809_LOCUS41103</name>
    <name evidence="2" type="ORF">SMN809_LOCUS45952</name>
</gene>
<feature type="non-terminal residue" evidence="1">
    <location>
        <position position="35"/>
    </location>
</feature>
<dbReference type="EMBL" id="CAJOBI010141862">
    <property type="protein sequence ID" value="CAF4771460.1"/>
    <property type="molecule type" value="Genomic_DNA"/>
</dbReference>
<sequence>MATGTTAMASSIITPANASNLSNFIPCPHTFVATK</sequence>
<name>A0A8S2ZPB6_9BILA</name>
<organism evidence="1 3">
    <name type="scientific">Rotaria magnacalcarata</name>
    <dbReference type="NCBI Taxonomy" id="392030"/>
    <lineage>
        <taxon>Eukaryota</taxon>
        <taxon>Metazoa</taxon>
        <taxon>Spiralia</taxon>
        <taxon>Gnathifera</taxon>
        <taxon>Rotifera</taxon>
        <taxon>Eurotatoria</taxon>
        <taxon>Bdelloidea</taxon>
        <taxon>Philodinida</taxon>
        <taxon>Philodinidae</taxon>
        <taxon>Rotaria</taxon>
    </lineage>
</organism>
<dbReference type="AlphaFoldDB" id="A0A8S2ZPB6"/>
<evidence type="ECO:0000313" key="1">
    <source>
        <dbReference type="EMBL" id="CAF4651041.1"/>
    </source>
</evidence>